<dbReference type="RefSeq" id="WP_130040484.1">
    <property type="nucleotide sequence ID" value="NZ_JACCEV010000005.1"/>
</dbReference>
<evidence type="ECO:0008006" key="3">
    <source>
        <dbReference type="Google" id="ProtNLM"/>
    </source>
</evidence>
<dbReference type="SUPFAM" id="SSF63829">
    <property type="entry name" value="Calcium-dependent phosphotriesterase"/>
    <property type="match status" value="1"/>
</dbReference>
<gene>
    <name evidence="1" type="ORF">H0A62_15090</name>
</gene>
<sequence>MFKTLKRAHNRFFGVGEADTSVPVLDGALKPNNILEKAQVFFERAGLEDMVVNGNGQLIAACGRDILQIDPDGDQHLIAQLSAPAQALAVFRDGLVAATQDGLSFIMGSFDGKQVHTLEGQAVQCINAMHEGPGGSLLISQGSSNVSYADWTTDLLSRGKSGRILEYDPQSDSCRVRAQGLAYCYGVCFDGSRIIASETWAHRLRVIQGETVEIGPSQIAGYPSRISRASDGGFWLTIFAPRSQLLEFVLREDAFRSEMMQTIEPQYWIAPALSSGSDFLEPLQQGGVRQMGILKPWAPPRSYGLVLRLSKDLEPLYSVHSRVGGLHHGITAALEFDGALLALSKGSGRILRVPLSELNLQD</sequence>
<dbReference type="InterPro" id="IPR011042">
    <property type="entry name" value="6-blade_b-propeller_TolB-like"/>
</dbReference>
<proteinExistence type="predicted"/>
<protein>
    <recommendedName>
        <fullName evidence="3">Strictosidine synthase</fullName>
    </recommendedName>
</protein>
<organism evidence="1 2">
    <name type="scientific">Pollutimonas harenae</name>
    <dbReference type="NCBI Taxonomy" id="657015"/>
    <lineage>
        <taxon>Bacteria</taxon>
        <taxon>Pseudomonadati</taxon>
        <taxon>Pseudomonadota</taxon>
        <taxon>Betaproteobacteria</taxon>
        <taxon>Burkholderiales</taxon>
        <taxon>Alcaligenaceae</taxon>
        <taxon>Pollutimonas</taxon>
    </lineage>
</organism>
<dbReference type="Proteomes" id="UP000554144">
    <property type="component" value="Unassembled WGS sequence"/>
</dbReference>
<dbReference type="OrthoDB" id="8872498at2"/>
<reference evidence="1 2" key="1">
    <citation type="submission" date="2020-07" db="EMBL/GenBank/DDBJ databases">
        <title>Taxonomic revisions and descriptions of new bacterial species based on genomic comparisons in the high-G+C-content subgroup of the family Alcaligenaceae.</title>
        <authorList>
            <person name="Szabo A."/>
            <person name="Felfoldi T."/>
        </authorList>
    </citation>
    <scope>NUCLEOTIDE SEQUENCE [LARGE SCALE GENOMIC DNA]</scope>
    <source>
        <strain evidence="1 2">DSM 25667</strain>
    </source>
</reference>
<dbReference type="PANTHER" id="PTHR10426">
    <property type="entry name" value="STRICTOSIDINE SYNTHASE-RELATED"/>
    <property type="match status" value="1"/>
</dbReference>
<dbReference type="PANTHER" id="PTHR10426:SF88">
    <property type="entry name" value="ADIPOCYTE PLASMA MEMBRANE-ASSOCIATED PROTEIN HEMOMUCIN-RELATED"/>
    <property type="match status" value="1"/>
</dbReference>
<dbReference type="Gene3D" id="2.120.10.30">
    <property type="entry name" value="TolB, C-terminal domain"/>
    <property type="match status" value="1"/>
</dbReference>
<keyword evidence="2" id="KW-1185">Reference proteome</keyword>
<dbReference type="GO" id="GO:0016787">
    <property type="term" value="F:hydrolase activity"/>
    <property type="evidence" value="ECO:0007669"/>
    <property type="project" value="TreeGrafter"/>
</dbReference>
<name>A0A853GUS1_9BURK</name>
<dbReference type="EMBL" id="JACCEV010000005">
    <property type="protein sequence ID" value="NYT86928.1"/>
    <property type="molecule type" value="Genomic_DNA"/>
</dbReference>
<evidence type="ECO:0000313" key="1">
    <source>
        <dbReference type="EMBL" id="NYT86928.1"/>
    </source>
</evidence>
<dbReference type="AlphaFoldDB" id="A0A853GUS1"/>
<evidence type="ECO:0000313" key="2">
    <source>
        <dbReference type="Proteomes" id="UP000554144"/>
    </source>
</evidence>
<accession>A0A853GUS1</accession>
<comment type="caution">
    <text evidence="1">The sequence shown here is derived from an EMBL/GenBank/DDBJ whole genome shotgun (WGS) entry which is preliminary data.</text>
</comment>